<dbReference type="EMBL" id="HBIJ01011495">
    <property type="protein sequence ID" value="CAE0367102.1"/>
    <property type="molecule type" value="Transcribed_RNA"/>
</dbReference>
<evidence type="ECO:0000313" key="7">
    <source>
        <dbReference type="EMBL" id="CAE0367106.1"/>
    </source>
</evidence>
<dbReference type="EMBL" id="HBIJ01011497">
    <property type="protein sequence ID" value="CAE0367104.1"/>
    <property type="molecule type" value="Transcribed_RNA"/>
</dbReference>
<organism evidence="4">
    <name type="scientific">Aureoumbra lagunensis</name>
    <dbReference type="NCBI Taxonomy" id="44058"/>
    <lineage>
        <taxon>Eukaryota</taxon>
        <taxon>Sar</taxon>
        <taxon>Stramenopiles</taxon>
        <taxon>Ochrophyta</taxon>
        <taxon>Pelagophyceae</taxon>
        <taxon>Pelagomonadales</taxon>
        <taxon>Aureoumbra</taxon>
    </lineage>
</organism>
<dbReference type="SUPFAM" id="SSF49562">
    <property type="entry name" value="C2 domain (Calcium/lipid-binding domain, CaLB)"/>
    <property type="match status" value="1"/>
</dbReference>
<sequence length="249" mass="26550">MGEVVQKIIISNIECHGLRDADFLSKNDPYVIFKVGAKSVKTKYKSGAGKDVVFPDKLEMIVSDADLAAGLDITAYDYDVGPDPDDLLGVGKFSQLTDLKQFPDQPRHFESILMYKGRNRGTVSSILTITFPHGGAPSYEQAAPVQAVQHVGTVVPSVQQQSEYMLVQCPTNATAGMQVTVQAPSGQCLTVVIPQGVSPGGNFRVPIPKTQQSTPIPGYAIDVDGDGKPDYYIPAQSVGNGAPPPPYVG</sequence>
<dbReference type="Pfam" id="PF00168">
    <property type="entry name" value="C2"/>
    <property type="match status" value="1"/>
</dbReference>
<dbReference type="InterPro" id="IPR035892">
    <property type="entry name" value="C2_domain_sf"/>
</dbReference>
<dbReference type="EMBL" id="HBIJ01011498">
    <property type="protein sequence ID" value="CAE0367105.1"/>
    <property type="molecule type" value="Transcribed_RNA"/>
</dbReference>
<dbReference type="EMBL" id="HBIJ01011496">
    <property type="protein sequence ID" value="CAE0367103.1"/>
    <property type="molecule type" value="Transcribed_RNA"/>
</dbReference>
<dbReference type="AlphaFoldDB" id="A0A6S8CIC1"/>
<gene>
    <name evidence="2" type="ORF">ALAG00032_LOCUS7849</name>
    <name evidence="3" type="ORF">ALAG00032_LOCUS7851</name>
    <name evidence="4" type="ORF">ALAG00032_LOCUS7852</name>
    <name evidence="5" type="ORF">ALAG00032_LOCUS7853</name>
    <name evidence="6" type="ORF">ALAG00032_LOCUS7854</name>
    <name evidence="7" type="ORF">ALAG00032_LOCUS7855</name>
</gene>
<dbReference type="InterPro" id="IPR000008">
    <property type="entry name" value="C2_dom"/>
</dbReference>
<evidence type="ECO:0000313" key="5">
    <source>
        <dbReference type="EMBL" id="CAE0367104.1"/>
    </source>
</evidence>
<reference evidence="4" key="1">
    <citation type="submission" date="2021-01" db="EMBL/GenBank/DDBJ databases">
        <authorList>
            <person name="Corre E."/>
            <person name="Pelletier E."/>
            <person name="Niang G."/>
            <person name="Scheremetjew M."/>
            <person name="Finn R."/>
            <person name="Kale V."/>
            <person name="Holt S."/>
            <person name="Cochrane G."/>
            <person name="Meng A."/>
            <person name="Brown T."/>
            <person name="Cohen L."/>
        </authorList>
    </citation>
    <scope>NUCLEOTIDE SEQUENCE</scope>
    <source>
        <strain evidence="4">CCMP1510</strain>
    </source>
</reference>
<protein>
    <recommendedName>
        <fullName evidence="1">C2 domain-containing protein</fullName>
    </recommendedName>
</protein>
<dbReference type="Gene3D" id="2.60.40.150">
    <property type="entry name" value="C2 domain"/>
    <property type="match status" value="1"/>
</dbReference>
<dbReference type="EMBL" id="HBIJ01011493">
    <property type="protein sequence ID" value="CAE0367100.1"/>
    <property type="molecule type" value="Transcribed_RNA"/>
</dbReference>
<feature type="domain" description="C2" evidence="1">
    <location>
        <begin position="1"/>
        <end position="109"/>
    </location>
</feature>
<dbReference type="EMBL" id="HBIJ01011499">
    <property type="protein sequence ID" value="CAE0367106.1"/>
    <property type="molecule type" value="Transcribed_RNA"/>
</dbReference>
<evidence type="ECO:0000313" key="2">
    <source>
        <dbReference type="EMBL" id="CAE0367100.1"/>
    </source>
</evidence>
<dbReference type="SMART" id="SM00239">
    <property type="entry name" value="C2"/>
    <property type="match status" value="1"/>
</dbReference>
<evidence type="ECO:0000313" key="4">
    <source>
        <dbReference type="EMBL" id="CAE0367103.1"/>
    </source>
</evidence>
<name>A0A6S8CIC1_9STRA</name>
<evidence type="ECO:0000259" key="1">
    <source>
        <dbReference type="PROSITE" id="PS50004"/>
    </source>
</evidence>
<dbReference type="PROSITE" id="PS50004">
    <property type="entry name" value="C2"/>
    <property type="match status" value="1"/>
</dbReference>
<evidence type="ECO:0000313" key="3">
    <source>
        <dbReference type="EMBL" id="CAE0367102.1"/>
    </source>
</evidence>
<proteinExistence type="predicted"/>
<evidence type="ECO:0000313" key="6">
    <source>
        <dbReference type="EMBL" id="CAE0367105.1"/>
    </source>
</evidence>
<accession>A0A6S8CIC1</accession>